<feature type="compositionally biased region" description="Basic and acidic residues" evidence="1">
    <location>
        <begin position="65"/>
        <end position="76"/>
    </location>
</feature>
<dbReference type="AlphaFoldDB" id="M2V0K2"/>
<dbReference type="eggNOG" id="ENOG502S93Y">
    <property type="taxonomic scope" value="Eukaryota"/>
</dbReference>
<organism evidence="2 3">
    <name type="scientific">Cochliobolus heterostrophus (strain C5 / ATCC 48332 / race O)</name>
    <name type="common">Southern corn leaf blight fungus</name>
    <name type="synonym">Bipolaris maydis</name>
    <dbReference type="NCBI Taxonomy" id="701091"/>
    <lineage>
        <taxon>Eukaryota</taxon>
        <taxon>Fungi</taxon>
        <taxon>Dikarya</taxon>
        <taxon>Ascomycota</taxon>
        <taxon>Pezizomycotina</taxon>
        <taxon>Dothideomycetes</taxon>
        <taxon>Pleosporomycetidae</taxon>
        <taxon>Pleosporales</taxon>
        <taxon>Pleosporineae</taxon>
        <taxon>Pleosporaceae</taxon>
        <taxon>Bipolaris</taxon>
    </lineage>
</organism>
<sequence>MEKQKIPMTDVTPVSPLDEIEVNRVRTETTLQSENATNPRSTFHVYAKHECHKCISPVIDPGKERWCGPNQKEQKARRLKKQERKKSGLPPVEPDDNAFFMHQPYLSFHVPPRVLYTGNSKYTAKPAVLIHDGCFWRDYKLQLGPAISQPGVIDPRGVVSWRHNGGDKKALKADEHKLKGYKVRGWRLWGETGKKYVQTVRANRKAGKGTDPDVLEVKGVEFEKPAVAEEVVHLRWMSPLSRHTRYYHFHYMDIDFYWKGTASVSESRACGLFLRFNHLKLVARLPIVDDKKHEQGEPCLGKYTCSIAAKKNGTLEFFDDAILRLVDAYAPSMLGLSSGEGQLEENMKNERVLRLRKSTLYQVFMATATCMIRSEKEKRHTLLELLTVAAEGGG</sequence>
<dbReference type="EMBL" id="KB445573">
    <property type="protein sequence ID" value="EMD93573.1"/>
    <property type="molecule type" value="Genomic_DNA"/>
</dbReference>
<protein>
    <submittedName>
        <fullName evidence="2">Uncharacterized protein</fullName>
    </submittedName>
</protein>
<feature type="region of interest" description="Disordered" evidence="1">
    <location>
        <begin position="65"/>
        <end position="94"/>
    </location>
</feature>
<evidence type="ECO:0000313" key="3">
    <source>
        <dbReference type="Proteomes" id="UP000016936"/>
    </source>
</evidence>
<accession>M2V0K2</accession>
<dbReference type="OrthoDB" id="3924768at2759"/>
<dbReference type="HOGENOM" id="CLU_713682_0_0_1"/>
<reference evidence="3" key="2">
    <citation type="journal article" date="2013" name="PLoS Genet.">
        <title>Comparative genome structure, secondary metabolite, and effector coding capacity across Cochliobolus pathogens.</title>
        <authorList>
            <person name="Condon B.J."/>
            <person name="Leng Y."/>
            <person name="Wu D."/>
            <person name="Bushley K.E."/>
            <person name="Ohm R.A."/>
            <person name="Otillar R."/>
            <person name="Martin J."/>
            <person name="Schackwitz W."/>
            <person name="Grimwood J."/>
            <person name="MohdZainudin N."/>
            <person name="Xue C."/>
            <person name="Wang R."/>
            <person name="Manning V.A."/>
            <person name="Dhillon B."/>
            <person name="Tu Z.J."/>
            <person name="Steffenson B.J."/>
            <person name="Salamov A."/>
            <person name="Sun H."/>
            <person name="Lowry S."/>
            <person name="LaButti K."/>
            <person name="Han J."/>
            <person name="Copeland A."/>
            <person name="Lindquist E."/>
            <person name="Barry K."/>
            <person name="Schmutz J."/>
            <person name="Baker S.E."/>
            <person name="Ciuffetti L.M."/>
            <person name="Grigoriev I.V."/>
            <person name="Zhong S."/>
            <person name="Turgeon B.G."/>
        </authorList>
    </citation>
    <scope>NUCLEOTIDE SEQUENCE [LARGE SCALE GENOMIC DNA]</scope>
    <source>
        <strain evidence="3">C5 / ATCC 48332 / race O</strain>
    </source>
</reference>
<proteinExistence type="predicted"/>
<dbReference type="Proteomes" id="UP000016936">
    <property type="component" value="Unassembled WGS sequence"/>
</dbReference>
<reference evidence="2 3" key="1">
    <citation type="journal article" date="2012" name="PLoS Pathog.">
        <title>Diverse lifestyles and strategies of plant pathogenesis encoded in the genomes of eighteen Dothideomycetes fungi.</title>
        <authorList>
            <person name="Ohm R.A."/>
            <person name="Feau N."/>
            <person name="Henrissat B."/>
            <person name="Schoch C.L."/>
            <person name="Horwitz B.A."/>
            <person name="Barry K.W."/>
            <person name="Condon B.J."/>
            <person name="Copeland A.C."/>
            <person name="Dhillon B."/>
            <person name="Glaser F."/>
            <person name="Hesse C.N."/>
            <person name="Kosti I."/>
            <person name="LaButti K."/>
            <person name="Lindquist E.A."/>
            <person name="Lucas S."/>
            <person name="Salamov A.A."/>
            <person name="Bradshaw R.E."/>
            <person name="Ciuffetti L."/>
            <person name="Hamelin R.C."/>
            <person name="Kema G.H.J."/>
            <person name="Lawrence C."/>
            <person name="Scott J.A."/>
            <person name="Spatafora J.W."/>
            <person name="Turgeon B.G."/>
            <person name="de Wit P.J.G.M."/>
            <person name="Zhong S."/>
            <person name="Goodwin S.B."/>
            <person name="Grigoriev I.V."/>
        </authorList>
    </citation>
    <scope>NUCLEOTIDE SEQUENCE [LARGE SCALE GENOMIC DNA]</scope>
    <source>
        <strain evidence="3">C5 / ATCC 48332 / race O</strain>
    </source>
</reference>
<keyword evidence="3" id="KW-1185">Reference proteome</keyword>
<name>M2V0K2_COCH5</name>
<evidence type="ECO:0000313" key="2">
    <source>
        <dbReference type="EMBL" id="EMD93573.1"/>
    </source>
</evidence>
<dbReference type="OMA" id="WRVWGES"/>
<evidence type="ECO:0000256" key="1">
    <source>
        <dbReference type="SAM" id="MobiDB-lite"/>
    </source>
</evidence>
<gene>
    <name evidence="2" type="ORF">COCHEDRAFT_1202471</name>
</gene>